<proteinExistence type="predicted"/>
<reference evidence="2" key="1">
    <citation type="submission" date="2017-03" db="EMBL/GenBank/DDBJ databases">
        <title>Phytopthora megakarya and P. palmivora, two closely related causual agents of cacao black pod achieved similar genome size and gene model numbers by different mechanisms.</title>
        <authorList>
            <person name="Ali S."/>
            <person name="Shao J."/>
            <person name="Larry D.J."/>
            <person name="Kronmiller B."/>
            <person name="Shen D."/>
            <person name="Strem M.D."/>
            <person name="Melnick R.L."/>
            <person name="Guiltinan M.J."/>
            <person name="Tyler B.M."/>
            <person name="Meinhardt L.W."/>
            <person name="Bailey B.A."/>
        </authorList>
    </citation>
    <scope>NUCLEOTIDE SEQUENCE [LARGE SCALE GENOMIC DNA]</scope>
    <source>
        <strain evidence="2">zdho120</strain>
    </source>
</reference>
<accession>A0A225WJB1</accession>
<evidence type="ECO:0000313" key="2">
    <source>
        <dbReference type="Proteomes" id="UP000198211"/>
    </source>
</evidence>
<gene>
    <name evidence="1" type="ORF">PHMEG_0008882</name>
</gene>
<dbReference type="AlphaFoldDB" id="A0A225WJB1"/>
<evidence type="ECO:0000313" key="1">
    <source>
        <dbReference type="EMBL" id="OWZ17209.1"/>
    </source>
</evidence>
<name>A0A225WJB1_9STRA</name>
<sequence length="353" mass="41192">MWKRTKFTIRITECVTKTPTSYVPPPLRELAPEELLKQDTSDIRDDYVLRLIEMLPPMYDDSRLDCHDFDFMVSSLVLLLNEHWWTHTGSCFKASRVTSSPTVCRYSFPRDVVHATYFRSGGVELRRLPGHEYINGFNPVMMAAFKSNHYVQVLLGEKDVASRIYYCCKYVTKTQNQVDSVAAVALAAFWRREENEQEESDLRGEHADRIRRSRKRVAAMSYNLSNRQEMAGPLAALYIWRGSCSYTSAPCKKLMLYSIFALLFSDEEYSCDLIATPMTRDDCGGSLYKTVSALDDYIFRPLQQENVNLYKFFMKYFRRKRTKLHRRVCCFILHIHFSTHTVLESICVRLSQL</sequence>
<protein>
    <submittedName>
        <fullName evidence="1">Uncharacterized protein</fullName>
    </submittedName>
</protein>
<organism evidence="1 2">
    <name type="scientific">Phytophthora megakarya</name>
    <dbReference type="NCBI Taxonomy" id="4795"/>
    <lineage>
        <taxon>Eukaryota</taxon>
        <taxon>Sar</taxon>
        <taxon>Stramenopiles</taxon>
        <taxon>Oomycota</taxon>
        <taxon>Peronosporomycetes</taxon>
        <taxon>Peronosporales</taxon>
        <taxon>Peronosporaceae</taxon>
        <taxon>Phytophthora</taxon>
    </lineage>
</organism>
<comment type="caution">
    <text evidence="1">The sequence shown here is derived from an EMBL/GenBank/DDBJ whole genome shotgun (WGS) entry which is preliminary data.</text>
</comment>
<dbReference type="EMBL" id="NBNE01000792">
    <property type="protein sequence ID" value="OWZ17209.1"/>
    <property type="molecule type" value="Genomic_DNA"/>
</dbReference>
<dbReference type="OrthoDB" id="116992at2759"/>
<dbReference type="Proteomes" id="UP000198211">
    <property type="component" value="Unassembled WGS sequence"/>
</dbReference>
<keyword evidence="2" id="KW-1185">Reference proteome</keyword>